<accession>A0AA88T761</accession>
<sequence length="85" mass="9421">MISISPQAKDSDLFHAPGLLRPENKRRLPITVCDCSLQWLLLPAVLSRGVLLVQAHKLEAVKVWSQTGVTVATIRSRDNRDSSES</sequence>
<evidence type="ECO:0000313" key="2">
    <source>
        <dbReference type="Proteomes" id="UP001187415"/>
    </source>
</evidence>
<keyword evidence="2" id="KW-1185">Reference proteome</keyword>
<comment type="caution">
    <text evidence="1">The sequence shown here is derived from an EMBL/GenBank/DDBJ whole genome shotgun (WGS) entry which is preliminary data.</text>
</comment>
<name>A0AA88T761_CHASR</name>
<dbReference type="EMBL" id="JAUPFM010000003">
    <property type="protein sequence ID" value="KAK2856542.1"/>
    <property type="molecule type" value="Genomic_DNA"/>
</dbReference>
<evidence type="ECO:0000313" key="1">
    <source>
        <dbReference type="EMBL" id="KAK2856542.1"/>
    </source>
</evidence>
<dbReference type="Proteomes" id="UP001187415">
    <property type="component" value="Unassembled WGS sequence"/>
</dbReference>
<proteinExistence type="predicted"/>
<dbReference type="AlphaFoldDB" id="A0AA88T761"/>
<reference evidence="1" key="1">
    <citation type="submission" date="2023-07" db="EMBL/GenBank/DDBJ databases">
        <title>Chromosome-level Genome Assembly of Striped Snakehead (Channa striata).</title>
        <authorList>
            <person name="Liu H."/>
        </authorList>
    </citation>
    <scope>NUCLEOTIDE SEQUENCE</scope>
    <source>
        <strain evidence="1">Gz</strain>
        <tissue evidence="1">Muscle</tissue>
    </source>
</reference>
<gene>
    <name evidence="1" type="ORF">Q5P01_005277</name>
</gene>
<protein>
    <submittedName>
        <fullName evidence="1">Uncharacterized protein</fullName>
    </submittedName>
</protein>
<organism evidence="1 2">
    <name type="scientific">Channa striata</name>
    <name type="common">Snakehead murrel</name>
    <name type="synonym">Ophicephalus striatus</name>
    <dbReference type="NCBI Taxonomy" id="64152"/>
    <lineage>
        <taxon>Eukaryota</taxon>
        <taxon>Metazoa</taxon>
        <taxon>Chordata</taxon>
        <taxon>Craniata</taxon>
        <taxon>Vertebrata</taxon>
        <taxon>Euteleostomi</taxon>
        <taxon>Actinopterygii</taxon>
        <taxon>Neopterygii</taxon>
        <taxon>Teleostei</taxon>
        <taxon>Neoteleostei</taxon>
        <taxon>Acanthomorphata</taxon>
        <taxon>Anabantaria</taxon>
        <taxon>Anabantiformes</taxon>
        <taxon>Channoidei</taxon>
        <taxon>Channidae</taxon>
        <taxon>Channa</taxon>
    </lineage>
</organism>